<dbReference type="Proteomes" id="UP001251374">
    <property type="component" value="Unassembled WGS sequence"/>
</dbReference>
<dbReference type="EMBL" id="JARWAM010000010">
    <property type="protein sequence ID" value="MDR5906450.1"/>
    <property type="molecule type" value="Genomic_DNA"/>
</dbReference>
<evidence type="ECO:0000256" key="1">
    <source>
        <dbReference type="SAM" id="MobiDB-lite"/>
    </source>
</evidence>
<comment type="caution">
    <text evidence="2">The sequence shown here is derived from an EMBL/GenBank/DDBJ whole genome shotgun (WGS) entry which is preliminary data.</text>
</comment>
<reference evidence="2 3" key="1">
    <citation type="submission" date="2023-04" db="EMBL/GenBank/DDBJ databases">
        <title>A long-awaited taxogenomic arrangement of the family Halomonadaceae.</title>
        <authorList>
            <person name="De La Haba R."/>
            <person name="Chuvochina M."/>
            <person name="Wittouck S."/>
            <person name="Arahal D.R."/>
            <person name="Sanchez-Porro C."/>
            <person name="Hugenholtz P."/>
            <person name="Ventosa A."/>
        </authorList>
    </citation>
    <scope>NUCLEOTIDE SEQUENCE [LARGE SCALE GENOMIC DNA]</scope>
    <source>
        <strain evidence="2 3">DSM 26770</strain>
    </source>
</reference>
<gene>
    <name evidence="2" type="ORF">QC821_14335</name>
</gene>
<feature type="region of interest" description="Disordered" evidence="1">
    <location>
        <begin position="27"/>
        <end position="60"/>
    </location>
</feature>
<sequence>MQQGVVMTGCAALLAIMTSAPLEAQRIGWQSGEPHQAREARDERQSRRGEHAPQARPRPRVEVVIPLELLPQAAQPGVPASPQTPAAPDEPLVLDCRALAERLERLRADTTVGTRQLRERRELEARYRRACR</sequence>
<protein>
    <submittedName>
        <fullName evidence="2">Uncharacterized protein</fullName>
    </submittedName>
</protein>
<evidence type="ECO:0000313" key="3">
    <source>
        <dbReference type="Proteomes" id="UP001251374"/>
    </source>
</evidence>
<evidence type="ECO:0000313" key="2">
    <source>
        <dbReference type="EMBL" id="MDR5906450.1"/>
    </source>
</evidence>
<organism evidence="2 3">
    <name type="scientific">Franzmannia qiaohouensis</name>
    <dbReference type="NCBI Taxonomy" id="1329370"/>
    <lineage>
        <taxon>Bacteria</taxon>
        <taxon>Pseudomonadati</taxon>
        <taxon>Pseudomonadota</taxon>
        <taxon>Gammaproteobacteria</taxon>
        <taxon>Oceanospirillales</taxon>
        <taxon>Halomonadaceae</taxon>
        <taxon>Franzmannia</taxon>
    </lineage>
</organism>
<feature type="compositionally biased region" description="Basic and acidic residues" evidence="1">
    <location>
        <begin position="35"/>
        <end position="53"/>
    </location>
</feature>
<proteinExistence type="predicted"/>
<name>A0ABU1HIQ7_9GAMM</name>
<dbReference type="RefSeq" id="WP_309722804.1">
    <property type="nucleotide sequence ID" value="NZ_JARWAM010000010.1"/>
</dbReference>
<keyword evidence="3" id="KW-1185">Reference proteome</keyword>
<accession>A0ABU1HIQ7</accession>